<feature type="signal peptide" evidence="2">
    <location>
        <begin position="1"/>
        <end position="22"/>
    </location>
</feature>
<gene>
    <name evidence="4" type="ORF">DES53_110105</name>
</gene>
<protein>
    <submittedName>
        <fullName evidence="4">Calcineurin-like phosphoesterase family protein</fullName>
    </submittedName>
</protein>
<organism evidence="4 5">
    <name type="scientific">Roseimicrobium gellanilyticum</name>
    <dbReference type="NCBI Taxonomy" id="748857"/>
    <lineage>
        <taxon>Bacteria</taxon>
        <taxon>Pseudomonadati</taxon>
        <taxon>Verrucomicrobiota</taxon>
        <taxon>Verrucomicrobiia</taxon>
        <taxon>Verrucomicrobiales</taxon>
        <taxon>Verrucomicrobiaceae</taxon>
        <taxon>Roseimicrobium</taxon>
    </lineage>
</organism>
<sequence>MPCRFRLASVLALIASGASAHAQVERVWLTHQSNDPSRIVVNWETAKPLPSVVNYGLAAKYDRVATTEGLATRHHVEIAIPEKDVVWHYSVGSGEHATKDATFKGYPVEELRVAIVGDWGYAPGRDLSALKKDDVHLLITAGDNVPSLHEKGREGVKAFADLIDREPELFRGTPFMPILGNHDKEVKSRGPKPPPEAVYDVSATAYREFFALPGDEWKWHFDIPEFDVRFIATDIQHISDIGNTWQTCHAIDAQSEQFVWFRDLMGKTAQGFVFSLINEKQSSLAGATKGIWHEQFRKSSALITGFGYFAERAELDGGLPYFNTCLKGDGSPYKDAKAQFFKSEDNYLLLTFKKGAPSMTVQFKNLLGEVLDTRVIEKRKP</sequence>
<dbReference type="Proteomes" id="UP000253426">
    <property type="component" value="Unassembled WGS sequence"/>
</dbReference>
<dbReference type="OrthoDB" id="179555at2"/>
<proteinExistence type="predicted"/>
<keyword evidence="5" id="KW-1185">Reference proteome</keyword>
<dbReference type="RefSeq" id="WP_113960846.1">
    <property type="nucleotide sequence ID" value="NZ_QNRR01000010.1"/>
</dbReference>
<evidence type="ECO:0000259" key="3">
    <source>
        <dbReference type="Pfam" id="PF00149"/>
    </source>
</evidence>
<dbReference type="InterPro" id="IPR029052">
    <property type="entry name" value="Metallo-depent_PP-like"/>
</dbReference>
<feature type="domain" description="Calcineurin-like phosphoesterase" evidence="3">
    <location>
        <begin position="111"/>
        <end position="219"/>
    </location>
</feature>
<comment type="caution">
    <text evidence="4">The sequence shown here is derived from an EMBL/GenBank/DDBJ whole genome shotgun (WGS) entry which is preliminary data.</text>
</comment>
<reference evidence="4 5" key="1">
    <citation type="submission" date="2018-06" db="EMBL/GenBank/DDBJ databases">
        <title>Genomic Encyclopedia of Type Strains, Phase IV (KMG-IV): sequencing the most valuable type-strain genomes for metagenomic binning, comparative biology and taxonomic classification.</title>
        <authorList>
            <person name="Goeker M."/>
        </authorList>
    </citation>
    <scope>NUCLEOTIDE SEQUENCE [LARGE SCALE GENOMIC DNA]</scope>
    <source>
        <strain evidence="4 5">DSM 25532</strain>
    </source>
</reference>
<dbReference type="Pfam" id="PF00149">
    <property type="entry name" value="Metallophos"/>
    <property type="match status" value="1"/>
</dbReference>
<dbReference type="SUPFAM" id="SSF56300">
    <property type="entry name" value="Metallo-dependent phosphatases"/>
    <property type="match status" value="1"/>
</dbReference>
<dbReference type="GO" id="GO:0003993">
    <property type="term" value="F:acid phosphatase activity"/>
    <property type="evidence" value="ECO:0007669"/>
    <property type="project" value="InterPro"/>
</dbReference>
<evidence type="ECO:0000313" key="5">
    <source>
        <dbReference type="Proteomes" id="UP000253426"/>
    </source>
</evidence>
<dbReference type="SUPFAM" id="SSF49363">
    <property type="entry name" value="Purple acid phosphatase, N-terminal domain"/>
    <property type="match status" value="1"/>
</dbReference>
<feature type="chain" id="PRO_5016586684" evidence="2">
    <location>
        <begin position="23"/>
        <end position="381"/>
    </location>
</feature>
<dbReference type="InterPro" id="IPR008963">
    <property type="entry name" value="Purple_acid_Pase-like_N"/>
</dbReference>
<accession>A0A366H9W0</accession>
<dbReference type="GO" id="GO:0046872">
    <property type="term" value="F:metal ion binding"/>
    <property type="evidence" value="ECO:0007669"/>
    <property type="project" value="InterPro"/>
</dbReference>
<dbReference type="InterPro" id="IPR004843">
    <property type="entry name" value="Calcineurin-like_PHP"/>
</dbReference>
<dbReference type="Gene3D" id="3.60.21.10">
    <property type="match status" value="1"/>
</dbReference>
<evidence type="ECO:0000256" key="1">
    <source>
        <dbReference type="ARBA" id="ARBA00022729"/>
    </source>
</evidence>
<evidence type="ECO:0000313" key="4">
    <source>
        <dbReference type="EMBL" id="RBP39081.1"/>
    </source>
</evidence>
<name>A0A366H9W0_9BACT</name>
<keyword evidence="1 2" id="KW-0732">Signal</keyword>
<evidence type="ECO:0000256" key="2">
    <source>
        <dbReference type="SAM" id="SignalP"/>
    </source>
</evidence>
<dbReference type="EMBL" id="QNRR01000010">
    <property type="protein sequence ID" value="RBP39081.1"/>
    <property type="molecule type" value="Genomic_DNA"/>
</dbReference>
<dbReference type="AlphaFoldDB" id="A0A366H9W0"/>